<evidence type="ECO:0000313" key="6">
    <source>
        <dbReference type="Proteomes" id="UP000245916"/>
    </source>
</evidence>
<proteinExistence type="predicted"/>
<dbReference type="SUPFAM" id="SSF53335">
    <property type="entry name" value="S-adenosyl-L-methionine-dependent methyltransferases"/>
    <property type="match status" value="1"/>
</dbReference>
<dbReference type="InterPro" id="IPR029063">
    <property type="entry name" value="SAM-dependent_MTases_sf"/>
</dbReference>
<reference evidence="5 6" key="1">
    <citation type="submission" date="2018-05" db="EMBL/GenBank/DDBJ databases">
        <title>Genome of Sphingosinicella humi QZX222.</title>
        <authorList>
            <person name="Qiao Z."/>
            <person name="Wang G."/>
        </authorList>
    </citation>
    <scope>NUCLEOTIDE SEQUENCE [LARGE SCALE GENOMIC DNA]</scope>
    <source>
        <strain evidence="5 6">QZX222</strain>
    </source>
</reference>
<feature type="domain" description="Methyltransferase type 11" evidence="4">
    <location>
        <begin position="54"/>
        <end position="153"/>
    </location>
</feature>
<keyword evidence="6" id="KW-1185">Reference proteome</keyword>
<evidence type="ECO:0000256" key="2">
    <source>
        <dbReference type="ARBA" id="ARBA00022679"/>
    </source>
</evidence>
<gene>
    <name evidence="5" type="ORF">DF286_04690</name>
</gene>
<evidence type="ECO:0000256" key="3">
    <source>
        <dbReference type="ARBA" id="ARBA00022691"/>
    </source>
</evidence>
<dbReference type="CDD" id="cd02440">
    <property type="entry name" value="AdoMet_MTases"/>
    <property type="match status" value="1"/>
</dbReference>
<keyword evidence="1 5" id="KW-0489">Methyltransferase</keyword>
<dbReference type="EMBL" id="QFFF01000001">
    <property type="protein sequence ID" value="PWG02240.1"/>
    <property type="molecule type" value="Genomic_DNA"/>
</dbReference>
<evidence type="ECO:0000256" key="1">
    <source>
        <dbReference type="ARBA" id="ARBA00022603"/>
    </source>
</evidence>
<dbReference type="PANTHER" id="PTHR43464">
    <property type="entry name" value="METHYLTRANSFERASE"/>
    <property type="match status" value="1"/>
</dbReference>
<name>A0A2U2J1M3_9SPHN</name>
<dbReference type="OrthoDB" id="9777638at2"/>
<sequence>MSEEFIPNQEQAQRWNEVSGPTWVDLRELLDGLLAPFATLLIEAVAPAEGDRLLDAGCGTGAVTLAAARRAGPGGGCLGVDISAPMIEAAKARARDEGVSAAEFISADAQSHPFGAGKFDAIVSRFGVMFFENPVAAFRNLRTAARAGGRLAFIAWRSADENAFMTTAERAAASLLPELPARDEQAPGQFAFGDGERVRSLLEASGWADVSIRPIDVACAMPRRDFGTYVTRMGPLGAVFPTLPQNVRTEFARRLEAAFQPYVHGKEVRFTAACWEVTATT</sequence>
<evidence type="ECO:0000313" key="5">
    <source>
        <dbReference type="EMBL" id="PWG02240.1"/>
    </source>
</evidence>
<evidence type="ECO:0000259" key="4">
    <source>
        <dbReference type="Pfam" id="PF08241"/>
    </source>
</evidence>
<keyword evidence="2 5" id="KW-0808">Transferase</keyword>
<dbReference type="AlphaFoldDB" id="A0A2U2J1M3"/>
<comment type="caution">
    <text evidence="5">The sequence shown here is derived from an EMBL/GenBank/DDBJ whole genome shotgun (WGS) entry which is preliminary data.</text>
</comment>
<accession>A0A2U2J1M3</accession>
<keyword evidence="3" id="KW-0949">S-adenosyl-L-methionine</keyword>
<dbReference type="InterPro" id="IPR013216">
    <property type="entry name" value="Methyltransf_11"/>
</dbReference>
<dbReference type="GO" id="GO:0008757">
    <property type="term" value="F:S-adenosylmethionine-dependent methyltransferase activity"/>
    <property type="evidence" value="ECO:0007669"/>
    <property type="project" value="InterPro"/>
</dbReference>
<dbReference type="RefSeq" id="WP_109270380.1">
    <property type="nucleotide sequence ID" value="NZ_QFFF01000001.1"/>
</dbReference>
<dbReference type="GO" id="GO:0032259">
    <property type="term" value="P:methylation"/>
    <property type="evidence" value="ECO:0007669"/>
    <property type="project" value="UniProtKB-KW"/>
</dbReference>
<protein>
    <submittedName>
        <fullName evidence="5">SAM-dependent methyltransferase</fullName>
    </submittedName>
</protein>
<dbReference type="Pfam" id="PF08241">
    <property type="entry name" value="Methyltransf_11"/>
    <property type="match status" value="1"/>
</dbReference>
<dbReference type="Gene3D" id="3.40.50.150">
    <property type="entry name" value="Vaccinia Virus protein VP39"/>
    <property type="match status" value="1"/>
</dbReference>
<dbReference type="PANTHER" id="PTHR43464:SF19">
    <property type="entry name" value="UBIQUINONE BIOSYNTHESIS O-METHYLTRANSFERASE, MITOCHONDRIAL"/>
    <property type="match status" value="1"/>
</dbReference>
<organism evidence="5 6">
    <name type="scientific">Allosphingosinicella humi</name>
    <dbReference type="NCBI Taxonomy" id="2068657"/>
    <lineage>
        <taxon>Bacteria</taxon>
        <taxon>Pseudomonadati</taxon>
        <taxon>Pseudomonadota</taxon>
        <taxon>Alphaproteobacteria</taxon>
        <taxon>Sphingomonadales</taxon>
        <taxon>Sphingomonadaceae</taxon>
        <taxon>Allosphingosinicella</taxon>
    </lineage>
</organism>
<dbReference type="Proteomes" id="UP000245916">
    <property type="component" value="Unassembled WGS sequence"/>
</dbReference>